<feature type="signal peptide" evidence="1">
    <location>
        <begin position="1"/>
        <end position="17"/>
    </location>
</feature>
<protein>
    <submittedName>
        <fullName evidence="2">Uncharacterized protein</fullName>
    </submittedName>
</protein>
<dbReference type="Proteomes" id="UP001249851">
    <property type="component" value="Unassembled WGS sequence"/>
</dbReference>
<dbReference type="AlphaFoldDB" id="A0AAD9USF9"/>
<proteinExistence type="predicted"/>
<organism evidence="2 3">
    <name type="scientific">Acropora cervicornis</name>
    <name type="common">Staghorn coral</name>
    <dbReference type="NCBI Taxonomy" id="6130"/>
    <lineage>
        <taxon>Eukaryota</taxon>
        <taxon>Metazoa</taxon>
        <taxon>Cnidaria</taxon>
        <taxon>Anthozoa</taxon>
        <taxon>Hexacorallia</taxon>
        <taxon>Scleractinia</taxon>
        <taxon>Astrocoeniina</taxon>
        <taxon>Acroporidae</taxon>
        <taxon>Acropora</taxon>
    </lineage>
</organism>
<evidence type="ECO:0000313" key="2">
    <source>
        <dbReference type="EMBL" id="KAK2548238.1"/>
    </source>
</evidence>
<keyword evidence="3" id="KW-1185">Reference proteome</keyword>
<evidence type="ECO:0000313" key="3">
    <source>
        <dbReference type="Proteomes" id="UP001249851"/>
    </source>
</evidence>
<comment type="caution">
    <text evidence="2">The sequence shown here is derived from an EMBL/GenBank/DDBJ whole genome shotgun (WGS) entry which is preliminary data.</text>
</comment>
<evidence type="ECO:0000256" key="1">
    <source>
        <dbReference type="SAM" id="SignalP"/>
    </source>
</evidence>
<gene>
    <name evidence="2" type="ORF">P5673_031643</name>
</gene>
<accession>A0AAD9USF9</accession>
<sequence length="84" mass="9213">MMPWIIFVFLSLTSYEACVIVPQPVILFPLNAEYQTREIKDRTAPGIPSGVRLAPGPYGEEDGSFKFFGNANSFIEFPNSPGGA</sequence>
<reference evidence="2" key="2">
    <citation type="journal article" date="2023" name="Science">
        <title>Genomic signatures of disease resistance in endangered staghorn corals.</title>
        <authorList>
            <person name="Vollmer S.V."/>
            <person name="Selwyn J.D."/>
            <person name="Despard B.A."/>
            <person name="Roesel C.L."/>
        </authorList>
    </citation>
    <scope>NUCLEOTIDE SEQUENCE</scope>
    <source>
        <strain evidence="2">K2</strain>
    </source>
</reference>
<keyword evidence="1" id="KW-0732">Signal</keyword>
<reference evidence="2" key="1">
    <citation type="journal article" date="2023" name="G3 (Bethesda)">
        <title>Whole genome assembly and annotation of the endangered Caribbean coral Acropora cervicornis.</title>
        <authorList>
            <person name="Selwyn J.D."/>
            <person name="Vollmer S.V."/>
        </authorList>
    </citation>
    <scope>NUCLEOTIDE SEQUENCE</scope>
    <source>
        <strain evidence="2">K2</strain>
    </source>
</reference>
<dbReference type="EMBL" id="JARQWQ010000152">
    <property type="protein sequence ID" value="KAK2548238.1"/>
    <property type="molecule type" value="Genomic_DNA"/>
</dbReference>
<name>A0AAD9USF9_ACRCE</name>
<feature type="chain" id="PRO_5041903649" evidence="1">
    <location>
        <begin position="18"/>
        <end position="84"/>
    </location>
</feature>